<protein>
    <recommendedName>
        <fullName evidence="4">Flo11</fullName>
    </recommendedName>
</protein>
<feature type="compositionally biased region" description="Basic and acidic residues" evidence="1">
    <location>
        <begin position="933"/>
        <end position="944"/>
    </location>
</feature>
<evidence type="ECO:0008006" key="4">
    <source>
        <dbReference type="Google" id="ProtNLM"/>
    </source>
</evidence>
<feature type="compositionally biased region" description="Polar residues" evidence="1">
    <location>
        <begin position="609"/>
        <end position="637"/>
    </location>
</feature>
<gene>
    <name evidence="2" type="ORF">BP6252_03317</name>
</gene>
<sequence>MAPSLAEITSNGRAMEGYTSPRIGRSQSISSDRPSNNGYGSMVSPPSISPEPAFIAASAASQIVTNDHDSRTESWFDQHGIEPSGETALVSPAALKLVNKFLDQLLFNFLLVSRSTSLASLRPAVSEILKPRLAKDAISGADQELHEYLGGGEDEELLAFHNGTEPSGDWDLELVWKRTRLRCMVYSSLGDMEEEDEDYYTEQDQLNTHLGSNDRFSNNPGVVSPAVAIFLTSILEFMGEQALVIAGQAAYHRLRAKAEKEDRDGISTPAEIAERVVVDESDMERVALDRTLGRLWRGWKKRLRSPTASFSMSRSFSRESLNSIVNASRSASLVPNEQDIEEVEPTVVVSEQEQASMVPLPMTEDDIREIEIPGLAAQSDDEGGDLEEDHTTQPPRRPKSMMIFPSAAPQPPTPSSSQPQTPQSPAFSKSSTRKRSNSLPSPAATPYSSPVKHSKAAVNNVENQSSVSAAVDVPKDVVNGVIASATVVGAGAVAGVKAAANNKATQATSTEKDESDEVELNEVPRIMTSSRISIGGRISPDDIKDASRRSSLRSASLHSLRVIDVSSPRSPIARQNSGEGMDYVASGRAVSLSRPASLHSPIIVEASSPRNVSPLRTQSSSPIIRQGSSFSSRQGTLSEDAISEADEQDEQASNTGATRTDKTPAVLGLDQHPVSSQSHGPEITSKGSTPKPTSFVLGSAPPPRSAARELGKAAINRATQPDTIPESTSSNLAIHSGVPSQTSLHETMKDAPDTSDEASSVAPSYDTRSTSDRSVKNQSSRPTEQESARGTNRSSPPRNAAKVPPEPRSRHRPAHNSGSSSSSISHKLKPVRTSEDGARGEARGGQSFDELIRSDQTIQYTLTPQSMRNIESADSLNTAATRSSGSDPRPVTGRTHSGSITKLTGLHSNPPDDSVRVGQGVKNAGPSKLRPNTPRDARVDRDSIGDFAEFIRSTGPPEAYNEKPPRTAPATNGHRGRQASSSAPRVTPPAALPRRAESSAGRSRLQAREAVVPHGDTSSELIDFIRQGPPLTGGGDHRIPRTVAPFRNTMDSDQMSGAVGGKAIDAALPGPRHSQVSTNLSNDPSMQSNTSSVTSQSPLVTANKAVSSPVNKRNEFDAEDMMPQRKTRRVKDPYAIDFSDEEDELEVAVSRKPKPIKEESLADFLRNVPPPPENDPPALAPLTRKELKKKASAPSLMSRFGRGPTPALPPKPQSSKGHESRSTSRGSSATQKAPAATSATKISNNSSPTYSSTRGNDDYVSKVESVRNPSGGSGKVLQRTYTAREAATYTGTRTNDLADFLRSDPPPGMTGPTALQTSQVSHHKEESSGFSRMFGRRRKVAT</sequence>
<accession>A0A3D8S7C5</accession>
<feature type="region of interest" description="Disordered" evidence="1">
    <location>
        <begin position="1062"/>
        <end position="1342"/>
    </location>
</feature>
<feature type="compositionally biased region" description="Low complexity" evidence="1">
    <location>
        <begin position="1279"/>
        <end position="1294"/>
    </location>
</feature>
<evidence type="ECO:0000256" key="1">
    <source>
        <dbReference type="SAM" id="MobiDB-lite"/>
    </source>
</evidence>
<feature type="compositionally biased region" description="Polar residues" evidence="1">
    <location>
        <begin position="673"/>
        <end position="692"/>
    </location>
</feature>
<reference evidence="2 3" key="1">
    <citation type="journal article" date="2018" name="IMA Fungus">
        <title>IMA Genome-F 9: Draft genome sequence of Annulohypoxylon stygium, Aspergillus mulundensis, Berkeleyomyces basicola (syn. Thielaviopsis basicola), Ceratocystis smalleyi, two Cercospora beticola strains, Coleophoma cylindrospora, Fusarium fracticaudum, Phialophora cf. hyalina, and Morchella septimelata.</title>
        <authorList>
            <person name="Wingfield B.D."/>
            <person name="Bills G.F."/>
            <person name="Dong Y."/>
            <person name="Huang W."/>
            <person name="Nel W.J."/>
            <person name="Swalarsk-Parry B.S."/>
            <person name="Vaghefi N."/>
            <person name="Wilken P.M."/>
            <person name="An Z."/>
            <person name="de Beer Z.W."/>
            <person name="De Vos L."/>
            <person name="Chen L."/>
            <person name="Duong T.A."/>
            <person name="Gao Y."/>
            <person name="Hammerbacher A."/>
            <person name="Kikkert J.R."/>
            <person name="Li Y."/>
            <person name="Li H."/>
            <person name="Li K."/>
            <person name="Li Q."/>
            <person name="Liu X."/>
            <person name="Ma X."/>
            <person name="Naidoo K."/>
            <person name="Pethybridge S.J."/>
            <person name="Sun J."/>
            <person name="Steenkamp E.T."/>
            <person name="van der Nest M.A."/>
            <person name="van Wyk S."/>
            <person name="Wingfield M.J."/>
            <person name="Xiong C."/>
            <person name="Yue Q."/>
            <person name="Zhang X."/>
        </authorList>
    </citation>
    <scope>NUCLEOTIDE SEQUENCE [LARGE SCALE GENOMIC DNA]</scope>
    <source>
        <strain evidence="2 3">BP6252</strain>
    </source>
</reference>
<feature type="compositionally biased region" description="Polar residues" evidence="1">
    <location>
        <begin position="757"/>
        <end position="768"/>
    </location>
</feature>
<feature type="compositionally biased region" description="Basic and acidic residues" evidence="1">
    <location>
        <begin position="1255"/>
        <end position="1265"/>
    </location>
</feature>
<feature type="compositionally biased region" description="Acidic residues" evidence="1">
    <location>
        <begin position="379"/>
        <end position="388"/>
    </location>
</feature>
<organism evidence="2 3">
    <name type="scientific">Coleophoma cylindrospora</name>
    <dbReference type="NCBI Taxonomy" id="1849047"/>
    <lineage>
        <taxon>Eukaryota</taxon>
        <taxon>Fungi</taxon>
        <taxon>Dikarya</taxon>
        <taxon>Ascomycota</taxon>
        <taxon>Pezizomycotina</taxon>
        <taxon>Leotiomycetes</taxon>
        <taxon>Helotiales</taxon>
        <taxon>Dermateaceae</taxon>
        <taxon>Coleophoma</taxon>
    </lineage>
</organism>
<dbReference type="Proteomes" id="UP000256645">
    <property type="component" value="Unassembled WGS sequence"/>
</dbReference>
<evidence type="ECO:0000313" key="3">
    <source>
        <dbReference type="Proteomes" id="UP000256645"/>
    </source>
</evidence>
<feature type="compositionally biased region" description="Polar residues" evidence="1">
    <location>
        <begin position="25"/>
        <end position="39"/>
    </location>
</feature>
<feature type="compositionally biased region" description="Polar residues" evidence="1">
    <location>
        <begin position="788"/>
        <end position="797"/>
    </location>
</feature>
<name>A0A3D8S7C5_9HELO</name>
<feature type="compositionally biased region" description="Acidic residues" evidence="1">
    <location>
        <begin position="641"/>
        <end position="650"/>
    </location>
</feature>
<dbReference type="OrthoDB" id="5382203at2759"/>
<feature type="compositionally biased region" description="Polar residues" evidence="1">
    <location>
        <begin position="717"/>
        <end position="745"/>
    </location>
</feature>
<feature type="region of interest" description="Disordered" evidence="1">
    <location>
        <begin position="376"/>
        <end position="471"/>
    </location>
</feature>
<comment type="caution">
    <text evidence="2">The sequence shown here is derived from an EMBL/GenBank/DDBJ whole genome shotgun (WGS) entry which is preliminary data.</text>
</comment>
<feature type="compositionally biased region" description="Low complexity" evidence="1">
    <location>
        <begin position="415"/>
        <end position="426"/>
    </location>
</feature>
<dbReference type="STRING" id="1849047.A0A3D8S7C5"/>
<dbReference type="EMBL" id="PDLM01000003">
    <property type="protein sequence ID" value="RDW82205.1"/>
    <property type="molecule type" value="Genomic_DNA"/>
</dbReference>
<evidence type="ECO:0000313" key="2">
    <source>
        <dbReference type="EMBL" id="RDW82205.1"/>
    </source>
</evidence>
<keyword evidence="3" id="KW-1185">Reference proteome</keyword>
<proteinExistence type="predicted"/>
<feature type="compositionally biased region" description="Polar residues" evidence="1">
    <location>
        <begin position="1223"/>
        <end position="1254"/>
    </location>
</feature>
<feature type="compositionally biased region" description="Basic and acidic residues" evidence="1">
    <location>
        <begin position="832"/>
        <end position="842"/>
    </location>
</feature>
<feature type="compositionally biased region" description="Polar residues" evidence="1">
    <location>
        <begin position="854"/>
        <end position="886"/>
    </location>
</feature>
<feature type="compositionally biased region" description="Pro residues" evidence="1">
    <location>
        <begin position="1168"/>
        <end position="1179"/>
    </location>
</feature>
<feature type="region of interest" description="Disordered" evidence="1">
    <location>
        <begin position="609"/>
        <end position="1020"/>
    </location>
</feature>
<feature type="region of interest" description="Disordered" evidence="1">
    <location>
        <begin position="1"/>
        <end position="44"/>
    </location>
</feature>
<feature type="compositionally biased region" description="Polar residues" evidence="1">
    <location>
        <begin position="1074"/>
        <end position="1111"/>
    </location>
</feature>